<name>H7G0T0_9LACO</name>
<accession>H7G0T0</accession>
<gene>
    <name evidence="1" type="ORF">SMXD51_07667</name>
</gene>
<sequence length="34" mass="4023">MQERLEDEVAPRDLAIFKRVLRQATELIAENNPR</sequence>
<dbReference type="EMBL" id="AICL01000005">
    <property type="protein sequence ID" value="EIA32237.1"/>
    <property type="molecule type" value="Genomic_DNA"/>
</dbReference>
<reference evidence="1 2" key="1">
    <citation type="journal article" date="2012" name="J. Bacteriol.">
        <title>Genome Sequence of Lactobacillus salivarius SMXD51, a Potential Probiotic Strain Isolated from Chicken Cecum, Showing Anti-Campylobacter Activity.</title>
        <authorList>
            <person name="Kergourlay G."/>
            <person name="Messaoudi S."/>
            <person name="Dousset X."/>
            <person name="Prevost H."/>
        </authorList>
    </citation>
    <scope>NUCLEOTIDE SEQUENCE [LARGE SCALE GENOMIC DNA]</scope>
    <source>
        <strain evidence="1 2">SMXD51</strain>
    </source>
</reference>
<dbReference type="AlphaFoldDB" id="H7G0T0"/>
<organism evidence="1 2">
    <name type="scientific">Ligilactobacillus salivarius SMXD51</name>
    <dbReference type="NCBI Taxonomy" id="1108963"/>
    <lineage>
        <taxon>Bacteria</taxon>
        <taxon>Bacillati</taxon>
        <taxon>Bacillota</taxon>
        <taxon>Bacilli</taxon>
        <taxon>Lactobacillales</taxon>
        <taxon>Lactobacillaceae</taxon>
        <taxon>Ligilactobacillus</taxon>
    </lineage>
</organism>
<dbReference type="PATRIC" id="fig|1108963.3.peg.547"/>
<dbReference type="Proteomes" id="UP000003657">
    <property type="component" value="Unassembled WGS sequence"/>
</dbReference>
<evidence type="ECO:0000313" key="1">
    <source>
        <dbReference type="EMBL" id="EIA32237.1"/>
    </source>
</evidence>
<comment type="caution">
    <text evidence="1">The sequence shown here is derived from an EMBL/GenBank/DDBJ whole genome shotgun (WGS) entry which is preliminary data.</text>
</comment>
<dbReference type="HOGENOM" id="CLU_3374386_0_0_9"/>
<proteinExistence type="predicted"/>
<evidence type="ECO:0000313" key="2">
    <source>
        <dbReference type="Proteomes" id="UP000003657"/>
    </source>
</evidence>
<protein>
    <submittedName>
        <fullName evidence="1">MarR family transcriptional regulator</fullName>
    </submittedName>
</protein>